<evidence type="ECO:0000259" key="1">
    <source>
        <dbReference type="PROSITE" id="PS51199"/>
    </source>
</evidence>
<dbReference type="EMBL" id="JAAROL010000001">
    <property type="protein sequence ID" value="MBC1331097.1"/>
    <property type="molecule type" value="Genomic_DNA"/>
</dbReference>
<dbReference type="PROSITE" id="PS51199">
    <property type="entry name" value="SF4_HELICASE"/>
    <property type="match status" value="1"/>
</dbReference>
<dbReference type="Pfam" id="PF03796">
    <property type="entry name" value="DnaB_C"/>
    <property type="match status" value="1"/>
</dbReference>
<dbReference type="GO" id="GO:0005524">
    <property type="term" value="F:ATP binding"/>
    <property type="evidence" value="ECO:0007669"/>
    <property type="project" value="InterPro"/>
</dbReference>
<protein>
    <submittedName>
        <fullName evidence="2">AAA family ATPase</fullName>
    </submittedName>
</protein>
<feature type="domain" description="SF4 helicase" evidence="1">
    <location>
        <begin position="156"/>
        <end position="442"/>
    </location>
</feature>
<comment type="caution">
    <text evidence="2">The sequence shown here is derived from an EMBL/GenBank/DDBJ whole genome shotgun (WGS) entry which is preliminary data.</text>
</comment>
<dbReference type="GO" id="GO:0003678">
    <property type="term" value="F:DNA helicase activity"/>
    <property type="evidence" value="ECO:0007669"/>
    <property type="project" value="InterPro"/>
</dbReference>
<evidence type="ECO:0000313" key="3">
    <source>
        <dbReference type="Proteomes" id="UP000532866"/>
    </source>
</evidence>
<dbReference type="SUPFAM" id="SSF52540">
    <property type="entry name" value="P-loop containing nucleoside triphosphate hydrolases"/>
    <property type="match status" value="1"/>
</dbReference>
<dbReference type="Proteomes" id="UP000532866">
    <property type="component" value="Unassembled WGS sequence"/>
</dbReference>
<accession>A0A7X0TL44</accession>
<evidence type="ECO:0000313" key="2">
    <source>
        <dbReference type="EMBL" id="MBC1331097.1"/>
    </source>
</evidence>
<dbReference type="Gene3D" id="3.40.50.300">
    <property type="entry name" value="P-loop containing nucleotide triphosphate hydrolases"/>
    <property type="match status" value="1"/>
</dbReference>
<reference evidence="2 3" key="1">
    <citation type="submission" date="2020-03" db="EMBL/GenBank/DDBJ databases">
        <title>Soil Listeria distribution.</title>
        <authorList>
            <person name="Liao J."/>
            <person name="Wiedmann M."/>
        </authorList>
    </citation>
    <scope>NUCLEOTIDE SEQUENCE [LARGE SCALE GENOMIC DNA]</scope>
    <source>
        <strain evidence="2 3">FSL L7-1833</strain>
    </source>
</reference>
<dbReference type="AlphaFoldDB" id="A0A7X0TL44"/>
<dbReference type="InterPro" id="IPR007694">
    <property type="entry name" value="DNA_helicase_DnaB-like_C"/>
</dbReference>
<dbReference type="RefSeq" id="WP_185372946.1">
    <property type="nucleotide sequence ID" value="NZ_JAARNB010000001.1"/>
</dbReference>
<dbReference type="InterPro" id="IPR027417">
    <property type="entry name" value="P-loop_NTPase"/>
</dbReference>
<sequence length="448" mass="50186">MARKQFAQLFLNKIINEQDMTPLTKYKITATDMPTRVDRDTYEFIRQYNAEQGEVPSYATVAASVADFESIPDISDSFTYLAKQVKDYSGKIAIFRLLEDPDMQARYDAMNTIEFADYVEQAMHDIKINAKISTGLGTDILQDGEKFLTEYEKRKAGDSNKLWRSKFPTINREIGGYTEGNLYAVYGRSGRGKSIIVMEDALEAACNGAHVLIWALEMPWFEWMARAYSSLSARRQIFTAQIDGVDYKTGFYNRDLQQGGLDEAFEEAFRVFTLELSEGQHVKGSITLRSVDDDDFDKRNLAALQADIEAVDANFVVIDPIYYMDFEQNTSKTAGGDVAATSKKLRWLAGRTKTAIVVVTQAEEEKESRDDDGARSISIPSRDDVKKSKAILEDAATLLAFDSAGESGIIEIKKGRSGGEGVQAELVFMPSYGVVKEIDYEAALVREF</sequence>
<proteinExistence type="predicted"/>
<name>A0A7X0TL44_9LIST</name>
<gene>
    <name evidence="2" type="ORF">HB759_03950</name>
</gene>
<organism evidence="2 3">
    <name type="scientific">Listeria booriae</name>
    <dbReference type="NCBI Taxonomy" id="1552123"/>
    <lineage>
        <taxon>Bacteria</taxon>
        <taxon>Bacillati</taxon>
        <taxon>Bacillota</taxon>
        <taxon>Bacilli</taxon>
        <taxon>Bacillales</taxon>
        <taxon>Listeriaceae</taxon>
        <taxon>Listeria</taxon>
    </lineage>
</organism>
<dbReference type="GO" id="GO:0006260">
    <property type="term" value="P:DNA replication"/>
    <property type="evidence" value="ECO:0007669"/>
    <property type="project" value="InterPro"/>
</dbReference>